<accession>C6L6E9</accession>
<name>C6L6E9_9BETA</name>
<organism evidence="1">
    <name type="scientific">Caviid betaherpesvirus 2</name>
    <dbReference type="NCBI Taxonomy" id="33706"/>
    <lineage>
        <taxon>Viruses</taxon>
        <taxon>Duplodnaviria</taxon>
        <taxon>Heunggongvirae</taxon>
        <taxon>Peploviricota</taxon>
        <taxon>Herviviricetes</taxon>
        <taxon>Herpesvirales</taxon>
        <taxon>Orthoherpesviridae</taxon>
        <taxon>Betaherpesvirinae</taxon>
        <taxon>Quwivirus</taxon>
        <taxon>Quwivirus caviidbeta2</taxon>
    </lineage>
</organism>
<proteinExistence type="predicted"/>
<reference evidence="1" key="1">
    <citation type="journal article" date="2009" name="Virology">
        <title>Characterization of the guinea pig cytomegalovirus genome locus that encodes homologs of human cytomegalovirus major immediate-early genes, UL128, and UL130.</title>
        <authorList>
            <person name="Yamada S."/>
            <person name="Nozawa N."/>
            <person name="Katano H."/>
            <person name="Fukui Y."/>
            <person name="Tsuda M."/>
            <person name="Tsutsui Y."/>
            <person name="Kurane I."/>
            <person name="Inoue N."/>
        </authorList>
    </citation>
    <scope>NUCLEOTIDE SEQUENCE</scope>
</reference>
<protein>
    <submittedName>
        <fullName evidence="1">PGP131</fullName>
    </submittedName>
</protein>
<dbReference type="KEGG" id="vg:14536710"/>
<gene>
    <name evidence="1" type="primary">GP131</name>
</gene>
<dbReference type="RefSeq" id="YP_007417883.1">
    <property type="nucleotide sequence ID" value="NC_020231.1"/>
</dbReference>
<evidence type="ECO:0000313" key="1">
    <source>
        <dbReference type="EMBL" id="BAH86636.1"/>
    </source>
</evidence>
<dbReference type="GeneID" id="14536710"/>
<dbReference type="EMBL" id="AB492278">
    <property type="protein sequence ID" value="BAH86636.1"/>
    <property type="molecule type" value="Genomic_DNA"/>
</dbReference>
<sequence>MMKRYLVLLPWIMFYASFGRAGRCYYPSTPIPKSFVKHVDTTRSLPECENDTVAVLTLTNGAKLYVNMLNTWIDGYITTLQYAIPPTLSDIFAFIKRRIDYGSTGTAASTLPSLTSLRTYFGDRDSSFLWHYTIRMKDGAKTLDCDVYVTSRVHFVLNSYEAVQTVLFEGGVVISRHPADSIACLLINWNWT</sequence>